<proteinExistence type="evidence at transcript level"/>
<dbReference type="InterPro" id="IPR007109">
    <property type="entry name" value="Brix"/>
</dbReference>
<comment type="similarity">
    <text evidence="2 6">Belongs to the RPF2 family.</text>
</comment>
<evidence type="ECO:0000256" key="7">
    <source>
        <dbReference type="SAM" id="MobiDB-lite"/>
    </source>
</evidence>
<dbReference type="GO" id="GO:0005730">
    <property type="term" value="C:nucleolus"/>
    <property type="evidence" value="ECO:0007669"/>
    <property type="project" value="UniProtKB-SubCell"/>
</dbReference>
<evidence type="ECO:0000256" key="5">
    <source>
        <dbReference type="ARBA" id="ARBA00030889"/>
    </source>
</evidence>
<dbReference type="GO" id="GO:0000463">
    <property type="term" value="P:maturation of LSU-rRNA from tricistronic rRNA transcript (SSU-rRNA, 5.8S rRNA, LSU-rRNA)"/>
    <property type="evidence" value="ECO:0007669"/>
    <property type="project" value="TreeGrafter"/>
</dbReference>
<evidence type="ECO:0000256" key="4">
    <source>
        <dbReference type="ARBA" id="ARBA00023242"/>
    </source>
</evidence>
<reference evidence="9" key="1">
    <citation type="journal article" date="2015" name="J. Med. Entomol.">
        <title>A Deep Insight Into the Sialotranscriptome of the Chagas Disease Vector, Panstrongylus megistus (Hemiptera: Heteroptera).</title>
        <authorList>
            <person name="Ribeiro J.M."/>
            <person name="Schwarz A."/>
            <person name="Francischetti I.M."/>
        </authorList>
    </citation>
    <scope>NUCLEOTIDE SEQUENCE</scope>
    <source>
        <tissue evidence="9">Salivary glands</tissue>
    </source>
</reference>
<evidence type="ECO:0000256" key="6">
    <source>
        <dbReference type="RuleBase" id="RU367086"/>
    </source>
</evidence>
<feature type="region of interest" description="Disordered" evidence="7">
    <location>
        <begin position="281"/>
        <end position="300"/>
    </location>
</feature>
<dbReference type="GO" id="GO:0019843">
    <property type="term" value="F:rRNA binding"/>
    <property type="evidence" value="ECO:0007669"/>
    <property type="project" value="UniProtKB-UniRule"/>
</dbReference>
<dbReference type="GO" id="GO:0000027">
    <property type="term" value="P:ribosomal large subunit assembly"/>
    <property type="evidence" value="ECO:0007669"/>
    <property type="project" value="InterPro"/>
</dbReference>
<evidence type="ECO:0000256" key="1">
    <source>
        <dbReference type="ARBA" id="ARBA00004604"/>
    </source>
</evidence>
<evidence type="ECO:0000256" key="3">
    <source>
        <dbReference type="ARBA" id="ARBA00020387"/>
    </source>
</evidence>
<organism evidence="9">
    <name type="scientific">Panstrongylus megistus</name>
    <dbReference type="NCBI Taxonomy" id="65343"/>
    <lineage>
        <taxon>Eukaryota</taxon>
        <taxon>Metazoa</taxon>
        <taxon>Ecdysozoa</taxon>
        <taxon>Arthropoda</taxon>
        <taxon>Hexapoda</taxon>
        <taxon>Insecta</taxon>
        <taxon>Pterygota</taxon>
        <taxon>Neoptera</taxon>
        <taxon>Paraneoptera</taxon>
        <taxon>Hemiptera</taxon>
        <taxon>Heteroptera</taxon>
        <taxon>Panheteroptera</taxon>
        <taxon>Cimicomorpha</taxon>
        <taxon>Reduviidae</taxon>
        <taxon>Triatominae</taxon>
        <taxon>Panstrongylus</taxon>
    </lineage>
</organism>
<feature type="domain" description="Brix" evidence="8">
    <location>
        <begin position="31"/>
        <end position="234"/>
    </location>
</feature>
<sequence>MAIIERVKKPTTRKGKKFLLDRESKVIENTKQSLFVRGRKSNEVLTSCLRDLYRLKKPNALMLGGKHDILPFENTAQIEAFSKKYDSSLFFFGTHTKKRPNNLVLGRLYDNQLLDMVELGIDHYQGLNNFDAEKITTGLKPCLIFAGPNFEQNPELNRIQNLLIDLFQRENANSVRLQGLEHIIMFTAVDNKIFMRSYRILLKKSGFRTPRIELTEIGPSIDFNLRRNKLASEDFFKSACIKPKELKVKKKKNISRDAFGTQLGRVHVKQQDIHKLQTRKMKGLKKTAKEKRMFAKRKSN</sequence>
<dbReference type="PROSITE" id="PS50833">
    <property type="entry name" value="BRIX"/>
    <property type="match status" value="1"/>
</dbReference>
<dbReference type="PANTHER" id="PTHR12728:SF0">
    <property type="entry name" value="RIBOSOME PRODUCTION FACTOR 2 HOMOLOG"/>
    <property type="match status" value="1"/>
</dbReference>
<dbReference type="Pfam" id="PF04427">
    <property type="entry name" value="Brix"/>
    <property type="match status" value="1"/>
</dbReference>
<evidence type="ECO:0000313" key="9">
    <source>
        <dbReference type="EMBL" id="JAC86578.1"/>
    </source>
</evidence>
<keyword evidence="4 6" id="KW-0539">Nucleus</keyword>
<evidence type="ECO:0000256" key="2">
    <source>
        <dbReference type="ARBA" id="ARBA00010782"/>
    </source>
</evidence>
<dbReference type="SMART" id="SM00879">
    <property type="entry name" value="Brix"/>
    <property type="match status" value="1"/>
</dbReference>
<name>A0A069DR76_9HEMI</name>
<dbReference type="AlphaFoldDB" id="A0A069DR76"/>
<evidence type="ECO:0000259" key="8">
    <source>
        <dbReference type="PROSITE" id="PS50833"/>
    </source>
</evidence>
<accession>A0A069DR76</accession>
<dbReference type="EMBL" id="GBGD01002311">
    <property type="protein sequence ID" value="JAC86578.1"/>
    <property type="molecule type" value="mRNA"/>
</dbReference>
<comment type="subcellular location">
    <subcellularLocation>
        <location evidence="1 6">Nucleus</location>
        <location evidence="1 6">Nucleolus</location>
    </subcellularLocation>
</comment>
<dbReference type="PANTHER" id="PTHR12728">
    <property type="entry name" value="BRIX DOMAIN CONTAINING PROTEIN"/>
    <property type="match status" value="1"/>
</dbReference>
<protein>
    <recommendedName>
        <fullName evidence="3 6">Ribosome production factor 2 homolog</fullName>
    </recommendedName>
    <alternativeName>
        <fullName evidence="5 6">Ribosome biogenesis protein RPF2 homolog</fullName>
    </alternativeName>
</protein>
<dbReference type="InterPro" id="IPR039770">
    <property type="entry name" value="Rpf2"/>
</dbReference>